<gene>
    <name evidence="1" type="ORF">CISIN_1g035999mg</name>
</gene>
<accession>A0A067GL22</accession>
<evidence type="ECO:0000313" key="2">
    <source>
        <dbReference type="Proteomes" id="UP000027120"/>
    </source>
</evidence>
<evidence type="ECO:0000313" key="1">
    <source>
        <dbReference type="EMBL" id="KDO76122.1"/>
    </source>
</evidence>
<dbReference type="Proteomes" id="UP000027120">
    <property type="component" value="Unassembled WGS sequence"/>
</dbReference>
<keyword evidence="2" id="KW-1185">Reference proteome</keyword>
<organism evidence="1 2">
    <name type="scientific">Citrus sinensis</name>
    <name type="common">Sweet orange</name>
    <name type="synonym">Citrus aurantium var. sinensis</name>
    <dbReference type="NCBI Taxonomy" id="2711"/>
    <lineage>
        <taxon>Eukaryota</taxon>
        <taxon>Viridiplantae</taxon>
        <taxon>Streptophyta</taxon>
        <taxon>Embryophyta</taxon>
        <taxon>Tracheophyta</taxon>
        <taxon>Spermatophyta</taxon>
        <taxon>Magnoliopsida</taxon>
        <taxon>eudicotyledons</taxon>
        <taxon>Gunneridae</taxon>
        <taxon>Pentapetalae</taxon>
        <taxon>rosids</taxon>
        <taxon>malvids</taxon>
        <taxon>Sapindales</taxon>
        <taxon>Rutaceae</taxon>
        <taxon>Aurantioideae</taxon>
        <taxon>Citrus</taxon>
    </lineage>
</organism>
<dbReference type="AlphaFoldDB" id="A0A067GL22"/>
<proteinExistence type="predicted"/>
<reference evidence="1 2" key="1">
    <citation type="submission" date="2014-04" db="EMBL/GenBank/DDBJ databases">
        <authorList>
            <consortium name="International Citrus Genome Consortium"/>
            <person name="Gmitter F."/>
            <person name="Chen C."/>
            <person name="Farmerie W."/>
            <person name="Harkins T."/>
            <person name="Desany B."/>
            <person name="Mohiuddin M."/>
            <person name="Kodira C."/>
            <person name="Borodovsky M."/>
            <person name="Lomsadze A."/>
            <person name="Burns P."/>
            <person name="Jenkins J."/>
            <person name="Prochnik S."/>
            <person name="Shu S."/>
            <person name="Chapman J."/>
            <person name="Pitluck S."/>
            <person name="Schmutz J."/>
            <person name="Rokhsar D."/>
        </authorList>
    </citation>
    <scope>NUCLEOTIDE SEQUENCE</scope>
</reference>
<dbReference type="EMBL" id="KK784881">
    <property type="protein sequence ID" value="KDO76122.1"/>
    <property type="molecule type" value="Genomic_DNA"/>
</dbReference>
<name>A0A067GL22_CITSI</name>
<sequence>MIYSDQSTLIYNTQSVFFSYVGITFMTHNFGDSMAAAKLPKPAFISIMLRYLPESRILLILLYEFTCFFHDLLSSW</sequence>
<protein>
    <submittedName>
        <fullName evidence="1">Uncharacterized protein</fullName>
    </submittedName>
</protein>